<evidence type="ECO:0000313" key="7">
    <source>
        <dbReference type="EMBL" id="HJC06936.1"/>
    </source>
</evidence>
<dbReference type="EC" id="2.1.1.195" evidence="5"/>
<proteinExistence type="inferred from homology"/>
<keyword evidence="2 5" id="KW-0489">Methyltransferase</keyword>
<evidence type="ECO:0000256" key="4">
    <source>
        <dbReference type="ARBA" id="ARBA00022691"/>
    </source>
</evidence>
<name>A0A9D2SHP3_9FIRM</name>
<dbReference type="HAMAP" id="MF_00787">
    <property type="entry name" value="CbiD"/>
    <property type="match status" value="1"/>
</dbReference>
<keyword evidence="4 5" id="KW-0949">S-adenosyl-L-methionine</keyword>
<accession>A0A9D2SHP3</accession>
<evidence type="ECO:0000313" key="8">
    <source>
        <dbReference type="Proteomes" id="UP000823910"/>
    </source>
</evidence>
<evidence type="ECO:0000256" key="1">
    <source>
        <dbReference type="ARBA" id="ARBA00022573"/>
    </source>
</evidence>
<dbReference type="PANTHER" id="PTHR35863:SF1">
    <property type="entry name" value="COBALT-PRECORRIN-5B C(1)-METHYLTRANSFERASE"/>
    <property type="match status" value="1"/>
</dbReference>
<comment type="caution">
    <text evidence="7">The sequence shown here is derived from an EMBL/GenBank/DDBJ whole genome shotgun (WGS) entry which is preliminary data.</text>
</comment>
<dbReference type="EMBL" id="DWWT01000065">
    <property type="protein sequence ID" value="HJC06936.1"/>
    <property type="molecule type" value="Genomic_DNA"/>
</dbReference>
<protein>
    <recommendedName>
        <fullName evidence="5">Cobalt-precorrin-5B C(1)-methyltransferase</fullName>
        <ecNumber evidence="5">2.1.1.195</ecNumber>
    </recommendedName>
    <alternativeName>
        <fullName evidence="5">Cobalt-precorrin-6A synthase</fullName>
    </alternativeName>
</protein>
<dbReference type="InterPro" id="IPR036074">
    <property type="entry name" value="CbiD_sf"/>
</dbReference>
<dbReference type="Pfam" id="PF01888">
    <property type="entry name" value="CbiD"/>
    <property type="match status" value="1"/>
</dbReference>
<dbReference type="GO" id="GO:0008168">
    <property type="term" value="F:methyltransferase activity"/>
    <property type="evidence" value="ECO:0007669"/>
    <property type="project" value="UniProtKB-UniRule"/>
</dbReference>
<gene>
    <name evidence="5 7" type="primary">cbiD</name>
    <name evidence="7" type="ORF">H9704_12435</name>
</gene>
<comment type="pathway">
    <text evidence="5">Cofactor biosynthesis; adenosylcobalamin biosynthesis; cob(II)yrinate a,c-diamide from sirohydrochlorin (anaerobic route): step 6/10.</text>
</comment>
<dbReference type="AlphaFoldDB" id="A0A9D2SHP3"/>
<dbReference type="Gene3D" id="3.30.2110.10">
    <property type="entry name" value="CbiD-like"/>
    <property type="match status" value="1"/>
</dbReference>
<reference evidence="7" key="2">
    <citation type="submission" date="2021-04" db="EMBL/GenBank/DDBJ databases">
        <authorList>
            <person name="Gilroy R."/>
        </authorList>
    </citation>
    <scope>NUCLEOTIDE SEQUENCE</scope>
    <source>
        <strain evidence="7">CHK180-15479</strain>
    </source>
</reference>
<keyword evidence="1 5" id="KW-0169">Cobalamin biosynthesis</keyword>
<comment type="catalytic activity">
    <reaction evidence="5">
        <text>Co-precorrin-5B + S-adenosyl-L-methionine = Co-precorrin-6A + S-adenosyl-L-homocysteine</text>
        <dbReference type="Rhea" id="RHEA:26285"/>
        <dbReference type="ChEBI" id="CHEBI:57856"/>
        <dbReference type="ChEBI" id="CHEBI:59789"/>
        <dbReference type="ChEBI" id="CHEBI:60063"/>
        <dbReference type="ChEBI" id="CHEBI:60064"/>
        <dbReference type="EC" id="2.1.1.195"/>
    </reaction>
</comment>
<dbReference type="PANTHER" id="PTHR35863">
    <property type="entry name" value="COBALT-PRECORRIN-5B C(1)-METHYLTRANSFERASE"/>
    <property type="match status" value="1"/>
</dbReference>
<organism evidence="7 8">
    <name type="scientific">Candidatus Enterocloster excrementipullorum</name>
    <dbReference type="NCBI Taxonomy" id="2838559"/>
    <lineage>
        <taxon>Bacteria</taxon>
        <taxon>Bacillati</taxon>
        <taxon>Bacillota</taxon>
        <taxon>Clostridia</taxon>
        <taxon>Lachnospirales</taxon>
        <taxon>Lachnospiraceae</taxon>
        <taxon>Enterocloster</taxon>
    </lineage>
</organism>
<dbReference type="NCBIfam" id="TIGR00312">
    <property type="entry name" value="cbiD"/>
    <property type="match status" value="1"/>
</dbReference>
<comment type="function">
    <text evidence="5">Catalyzes the methylation of C-1 in cobalt-precorrin-5B to form cobalt-precorrin-6A.</text>
</comment>
<dbReference type="Proteomes" id="UP000823910">
    <property type="component" value="Unassembled WGS sequence"/>
</dbReference>
<evidence type="ECO:0000256" key="6">
    <source>
        <dbReference type="SAM" id="MobiDB-lite"/>
    </source>
</evidence>
<evidence type="ECO:0000256" key="3">
    <source>
        <dbReference type="ARBA" id="ARBA00022679"/>
    </source>
</evidence>
<feature type="compositionally biased region" description="Basic and acidic residues" evidence="6">
    <location>
        <begin position="13"/>
        <end position="22"/>
    </location>
</feature>
<evidence type="ECO:0000256" key="5">
    <source>
        <dbReference type="HAMAP-Rule" id="MF_00787"/>
    </source>
</evidence>
<sequence>MHYGVPGGYTLSREARPPEGHALRCAGGGRGRAELTEIDRERNKGALRRGYTTGTCAAAAAQAAAWMLLAGTRVEKAAVTLPGGMRLELAVEEERFGAGWASCAVRKDSGDDPDVTDGLLVWATVSASPIKTEKSGIIEHKEEDISLYLSGGVGVGTVTRPGLSCKVGEPAINPVPRQMIVSHVAGVCRKTGFSGALWIEIFVPGGREIARRTFNPRLGIRDGISILGTSGIVEPMSRRALLETIRLELRQKHLAGWKILAVTPGNYGERFLADELGIPEDRAVICSNYIGETLDMAAREGVKEILLVGHGGKLIKTAAGIMDTHSRTADGRMEILAAWGAACGADQELVNEILQAVTVDQGLALLETRPGLREKTMERIMERMAFYLGERAGGKLCAEAVMFTNERGILGMTPGARQMLAALKADRKE</sequence>
<dbReference type="GO" id="GO:0032259">
    <property type="term" value="P:methylation"/>
    <property type="evidence" value="ECO:0007669"/>
    <property type="project" value="UniProtKB-KW"/>
</dbReference>
<comment type="similarity">
    <text evidence="5">Belongs to the CbiD family.</text>
</comment>
<dbReference type="SUPFAM" id="SSF111342">
    <property type="entry name" value="CbiD-like"/>
    <property type="match status" value="1"/>
</dbReference>
<keyword evidence="3 5" id="KW-0808">Transferase</keyword>
<feature type="region of interest" description="Disordered" evidence="6">
    <location>
        <begin position="1"/>
        <end position="28"/>
    </location>
</feature>
<dbReference type="InterPro" id="IPR002748">
    <property type="entry name" value="CbiD"/>
</dbReference>
<dbReference type="GO" id="GO:0019251">
    <property type="term" value="P:anaerobic cobalamin biosynthetic process"/>
    <property type="evidence" value="ECO:0007669"/>
    <property type="project" value="UniProtKB-UniRule"/>
</dbReference>
<evidence type="ECO:0000256" key="2">
    <source>
        <dbReference type="ARBA" id="ARBA00022603"/>
    </source>
</evidence>
<reference evidence="7" key="1">
    <citation type="journal article" date="2021" name="PeerJ">
        <title>Extensive microbial diversity within the chicken gut microbiome revealed by metagenomics and culture.</title>
        <authorList>
            <person name="Gilroy R."/>
            <person name="Ravi A."/>
            <person name="Getino M."/>
            <person name="Pursley I."/>
            <person name="Horton D.L."/>
            <person name="Alikhan N.F."/>
            <person name="Baker D."/>
            <person name="Gharbi K."/>
            <person name="Hall N."/>
            <person name="Watson M."/>
            <person name="Adriaenssens E.M."/>
            <person name="Foster-Nyarko E."/>
            <person name="Jarju S."/>
            <person name="Secka A."/>
            <person name="Antonio M."/>
            <person name="Oren A."/>
            <person name="Chaudhuri R.R."/>
            <person name="La Ragione R."/>
            <person name="Hildebrand F."/>
            <person name="Pallen M.J."/>
        </authorList>
    </citation>
    <scope>NUCLEOTIDE SEQUENCE</scope>
    <source>
        <strain evidence="7">CHK180-15479</strain>
    </source>
</reference>